<evidence type="ECO:0000313" key="6">
    <source>
        <dbReference type="EMBL" id="EFO61383.1"/>
    </source>
</evidence>
<dbReference type="GO" id="GO:0005929">
    <property type="term" value="C:cilium"/>
    <property type="evidence" value="ECO:0007669"/>
    <property type="project" value="UniProtKB-SubCell"/>
</dbReference>
<evidence type="ECO:0000259" key="5">
    <source>
        <dbReference type="Pfam" id="PF23387"/>
    </source>
</evidence>
<evidence type="ECO:0000313" key="7">
    <source>
        <dbReference type="Proteomes" id="UP000008974"/>
    </source>
</evidence>
<dbReference type="InterPro" id="IPR036322">
    <property type="entry name" value="WD40_repeat_dom_sf"/>
</dbReference>
<feature type="domain" description="IFT80/172/WDR35 TPR" evidence="5">
    <location>
        <begin position="940"/>
        <end position="1052"/>
    </location>
</feature>
<organism evidence="6 7">
    <name type="scientific">Giardia intestinalis (strain P15)</name>
    <name type="common">Giardia lamblia</name>
    <dbReference type="NCBI Taxonomy" id="658858"/>
    <lineage>
        <taxon>Eukaryota</taxon>
        <taxon>Metamonada</taxon>
        <taxon>Diplomonadida</taxon>
        <taxon>Hexamitidae</taxon>
        <taxon>Giardiinae</taxon>
        <taxon>Giardia</taxon>
    </lineage>
</organism>
<dbReference type="InterPro" id="IPR015943">
    <property type="entry name" value="WD40/YVTN_repeat-like_dom_sf"/>
</dbReference>
<feature type="compositionally biased region" description="Low complexity" evidence="4">
    <location>
        <begin position="499"/>
        <end position="510"/>
    </location>
</feature>
<dbReference type="GO" id="GO:0030992">
    <property type="term" value="C:intraciliary transport particle B"/>
    <property type="evidence" value="ECO:0007669"/>
    <property type="project" value="TreeGrafter"/>
</dbReference>
<reference evidence="6 7" key="1">
    <citation type="journal article" date="2010" name="BMC Genomics">
        <title>Genome analysis and comparative genomics of a Giardia intestinalis assemblage E isolate.</title>
        <authorList>
            <person name="Jerlstrom-Hultqvist J."/>
            <person name="Franzen O."/>
            <person name="Ankarklev J."/>
            <person name="Xu F."/>
            <person name="Nohynkova E."/>
            <person name="Andersson J.O."/>
            <person name="Svard S.G."/>
            <person name="Andersson B."/>
        </authorList>
    </citation>
    <scope>NUCLEOTIDE SEQUENCE [LARGE SCALE GENOMIC DNA]</scope>
    <source>
        <strain evidence="6 7">P15</strain>
    </source>
</reference>
<dbReference type="GO" id="GO:0060271">
    <property type="term" value="P:cilium assembly"/>
    <property type="evidence" value="ECO:0007669"/>
    <property type="project" value="TreeGrafter"/>
</dbReference>
<dbReference type="Proteomes" id="UP000008974">
    <property type="component" value="Unassembled WGS sequence"/>
</dbReference>
<dbReference type="Pfam" id="PF23387">
    <property type="entry name" value="TPR_IFT80_172"/>
    <property type="match status" value="1"/>
</dbReference>
<name>E1F835_GIAIA</name>
<evidence type="ECO:0000256" key="1">
    <source>
        <dbReference type="ARBA" id="ARBA00004138"/>
    </source>
</evidence>
<dbReference type="OrthoDB" id="10252623at2759"/>
<dbReference type="AlphaFoldDB" id="E1F835"/>
<feature type="region of interest" description="Disordered" evidence="4">
    <location>
        <begin position="544"/>
        <end position="563"/>
    </location>
</feature>
<gene>
    <name evidence="6" type="ORF">GLP15_1357</name>
</gene>
<dbReference type="OMA" id="ITEDPVF"/>
<evidence type="ECO:0000256" key="2">
    <source>
        <dbReference type="ARBA" id="ARBA00023069"/>
    </source>
</evidence>
<protein>
    <submittedName>
        <fullName evidence="6">IFT complex B</fullName>
    </submittedName>
</protein>
<proteinExistence type="predicted"/>
<sequence>MYGLSSFYCRDPPNLTCLTWIGIDLAVAASQTDRCLYEIIVPPSLAQVRVSRISDPVPSTIISMTALPPGNGSSASSSTSGPAVTANTASSYQITKGSSSSSTNASQATIVAGCANGTLIFIQADVLGLGCTSQRVSIRRQKSISVSSYVGGEDAIHPVTSLCMMQPRGSSLLVGLETGTVLLFTMMGGLYQFRQILKANLNAPVHAINSIDRNRAAIAYGSSVTVINITKNNSTELSYKLQSDGDAITALASTSRVLILGCEYRGAIVLDLISGLEISVIPPPFYDAVVAVSSQPVASNGFVIATRRGVIIGCRENGTVRSCATLEHDSVHLLVSKVAADGTPATLLSPLADSSMANVDENLDSSVGGVRDLVFAPYGGSFLCLCLNGLAVGYLAPHRLSSGYITIEVTGLTTVMITDARLQVSEVYTAPEPVISLFLSRFAHTLRLGATTASSVIVWTPPTMAKISSFSSEGGMPLVTKIQWITEPVRSTSYGDMIQPSTVQSQSSTQGLPNRAQQELDFDNLLEKTGDTLQKTESRPLLKSFSQKKLEHNKASNPPTRTAAYVRNPPRYVVLGDSYHLIVDISGEANIVNATTLALVTSIYISSLDSDRQIAIIDSALAYVEGGTTLRIIDPRSGNFILRGVIHHKAVLDLTIGISSQQHIRNVSETPGKEGTQGNAVSDFALGSVFSNLTGHQAGKQTDATASTSSLKQIEMSTNDTSSYVVALLDISNSVYVGRLTTSSQAYAKLGNSMSTAILQQSKFLDSIPYSIQFIAQTDLLCMLISESSTLPQALSQIGETVGSDCKLRLVVDACPVRTSIITEDPVFVTPTTIDYSSIQRSNAAISIFEEDPSRILAAYRMLSRSNIHTIHRITPMVLKDDGVMSNAITMSHAVLGLAGDSSQMVVAVPEFSVLLNYLAKSGNTQRALRLCRFLDQKPLWAQMATYCIEANNIQHLQSALSGLGMVAKASYCHSISSQNEVNAGAVKLAIGDPEGANILSSQGKVGAAVLAACDLWNFSKALELCRGNKKYMPLLIYLRTKYHNNLGMSNCNNEEPWLSLSRQYGSVSEDEIHRLMRG</sequence>
<evidence type="ECO:0000256" key="4">
    <source>
        <dbReference type="SAM" id="MobiDB-lite"/>
    </source>
</evidence>
<comment type="subcellular location">
    <subcellularLocation>
        <location evidence="1">Cell projection</location>
        <location evidence="1">Cilium</location>
    </subcellularLocation>
</comment>
<dbReference type="STRING" id="658858.E1F835"/>
<dbReference type="EMBL" id="ACVC01000230">
    <property type="protein sequence ID" value="EFO61383.1"/>
    <property type="molecule type" value="Genomic_DNA"/>
</dbReference>
<dbReference type="VEuPathDB" id="GiardiaDB:GLP15_1357"/>
<accession>E1F835</accession>
<keyword evidence="2" id="KW-0969">Cilium</keyword>
<dbReference type="SUPFAM" id="SSF50978">
    <property type="entry name" value="WD40 repeat-like"/>
    <property type="match status" value="1"/>
</dbReference>
<dbReference type="Gene3D" id="2.130.10.10">
    <property type="entry name" value="YVTN repeat-like/Quinoprotein amine dehydrogenase"/>
    <property type="match status" value="1"/>
</dbReference>
<evidence type="ECO:0000256" key="3">
    <source>
        <dbReference type="ARBA" id="ARBA00023273"/>
    </source>
</evidence>
<keyword evidence="3" id="KW-0966">Cell projection</keyword>
<dbReference type="InterPro" id="IPR056157">
    <property type="entry name" value="TPR_IFT80_172_dom"/>
</dbReference>
<comment type="caution">
    <text evidence="6">The sequence shown here is derived from an EMBL/GenBank/DDBJ whole genome shotgun (WGS) entry which is preliminary data.</text>
</comment>
<dbReference type="PANTHER" id="PTHR24098">
    <property type="entry name" value="OUTER SEGMENT 5"/>
    <property type="match status" value="1"/>
</dbReference>
<feature type="region of interest" description="Disordered" evidence="4">
    <location>
        <begin position="495"/>
        <end position="514"/>
    </location>
</feature>
<dbReference type="PANTHER" id="PTHR24098:SF0">
    <property type="entry name" value="OUTER SEGMENT 5"/>
    <property type="match status" value="1"/>
</dbReference>